<evidence type="ECO:0000313" key="2">
    <source>
        <dbReference type="Proteomes" id="UP001206925"/>
    </source>
</evidence>
<organism evidence="1 2">
    <name type="scientific">Ambrosia artemisiifolia</name>
    <name type="common">Common ragweed</name>
    <dbReference type="NCBI Taxonomy" id="4212"/>
    <lineage>
        <taxon>Eukaryota</taxon>
        <taxon>Viridiplantae</taxon>
        <taxon>Streptophyta</taxon>
        <taxon>Embryophyta</taxon>
        <taxon>Tracheophyta</taxon>
        <taxon>Spermatophyta</taxon>
        <taxon>Magnoliopsida</taxon>
        <taxon>eudicotyledons</taxon>
        <taxon>Gunneridae</taxon>
        <taxon>Pentapetalae</taxon>
        <taxon>asterids</taxon>
        <taxon>campanulids</taxon>
        <taxon>Asterales</taxon>
        <taxon>Asteraceae</taxon>
        <taxon>Asteroideae</taxon>
        <taxon>Heliantheae alliance</taxon>
        <taxon>Heliantheae</taxon>
        <taxon>Ambrosia</taxon>
    </lineage>
</organism>
<feature type="non-terminal residue" evidence="1">
    <location>
        <position position="1"/>
    </location>
</feature>
<dbReference type="AlphaFoldDB" id="A0AAD5G2X3"/>
<keyword evidence="2" id="KW-1185">Reference proteome</keyword>
<accession>A0AAD5G2X3</accession>
<sequence>MMMKTPLELCFIRNKNGIVLVSDKRLTASGFIESVEKPKYEEKDMDMGRPRMNKEMVAPYVRLFIDE</sequence>
<comment type="caution">
    <text evidence="1">The sequence shown here is derived from an EMBL/GenBank/DDBJ whole genome shotgun (WGS) entry which is preliminary data.</text>
</comment>
<dbReference type="Proteomes" id="UP001206925">
    <property type="component" value="Unassembled WGS sequence"/>
</dbReference>
<reference evidence="1" key="1">
    <citation type="submission" date="2022-06" db="EMBL/GenBank/DDBJ databases">
        <title>Uncovering the hologenomic basis of an extraordinary plant invasion.</title>
        <authorList>
            <person name="Bieker V.C."/>
            <person name="Martin M.D."/>
            <person name="Gilbert T."/>
            <person name="Hodgins K."/>
            <person name="Battlay P."/>
            <person name="Petersen B."/>
            <person name="Wilson J."/>
        </authorList>
    </citation>
    <scope>NUCLEOTIDE SEQUENCE</scope>
    <source>
        <strain evidence="1">AA19_3_7</strain>
        <tissue evidence="1">Leaf</tissue>
    </source>
</reference>
<protein>
    <submittedName>
        <fullName evidence="1">Uncharacterized protein</fullName>
    </submittedName>
</protein>
<dbReference type="EMBL" id="JAMZMK010011501">
    <property type="protein sequence ID" value="KAI7726864.1"/>
    <property type="molecule type" value="Genomic_DNA"/>
</dbReference>
<evidence type="ECO:0000313" key="1">
    <source>
        <dbReference type="EMBL" id="KAI7726864.1"/>
    </source>
</evidence>
<gene>
    <name evidence="1" type="ORF">M8C21_003483</name>
</gene>
<name>A0AAD5G2X3_AMBAR</name>
<proteinExistence type="predicted"/>